<dbReference type="Pfam" id="PF07872">
    <property type="entry name" value="DUF1659"/>
    <property type="match status" value="1"/>
</dbReference>
<evidence type="ECO:0000313" key="3">
    <source>
        <dbReference type="Proteomes" id="UP000325054"/>
    </source>
</evidence>
<dbReference type="AlphaFoldDB" id="A0A5D4TNM7"/>
<accession>A0A5D4TNM7</accession>
<dbReference type="Proteomes" id="UP000325054">
    <property type="component" value="Unassembled WGS sequence"/>
</dbReference>
<evidence type="ECO:0000259" key="1">
    <source>
        <dbReference type="Pfam" id="PF07872"/>
    </source>
</evidence>
<evidence type="ECO:0000313" key="2">
    <source>
        <dbReference type="EMBL" id="TYS75834.1"/>
    </source>
</evidence>
<organism evidence="2 3">
    <name type="scientific">Rossellomorea aquimaris</name>
    <dbReference type="NCBI Taxonomy" id="189382"/>
    <lineage>
        <taxon>Bacteria</taxon>
        <taxon>Bacillati</taxon>
        <taxon>Bacillota</taxon>
        <taxon>Bacilli</taxon>
        <taxon>Bacillales</taxon>
        <taxon>Bacillaceae</taxon>
        <taxon>Rossellomorea</taxon>
    </lineage>
</organism>
<sequence>MNYSSRPDDILQAAQALAGLSSKPLLLVEKNDSCDINA</sequence>
<reference evidence="2 3" key="1">
    <citation type="submission" date="2019-08" db="EMBL/GenBank/DDBJ databases">
        <title>Bacillus genomes from the desert of Cuatro Cienegas, Coahuila.</title>
        <authorList>
            <person name="Olmedo-Alvarez G."/>
        </authorList>
    </citation>
    <scope>NUCLEOTIDE SEQUENCE [LARGE SCALE GENOMIC DNA]</scope>
    <source>
        <strain evidence="2 3">CH451a_14T</strain>
    </source>
</reference>
<dbReference type="EMBL" id="VTEW01000015">
    <property type="protein sequence ID" value="TYS75834.1"/>
    <property type="molecule type" value="Genomic_DNA"/>
</dbReference>
<gene>
    <name evidence="2" type="ORF">FZC80_16310</name>
</gene>
<dbReference type="InterPro" id="IPR012454">
    <property type="entry name" value="DUF1659"/>
</dbReference>
<comment type="caution">
    <text evidence="2">The sequence shown here is derived from an EMBL/GenBank/DDBJ whole genome shotgun (WGS) entry which is preliminary data.</text>
</comment>
<feature type="domain" description="DUF1659" evidence="1">
    <location>
        <begin position="6"/>
        <end position="37"/>
    </location>
</feature>
<name>A0A5D4TNM7_9BACI</name>
<proteinExistence type="predicted"/>
<protein>
    <recommendedName>
        <fullName evidence="1">DUF1659 domain-containing protein</fullName>
    </recommendedName>
</protein>